<dbReference type="RefSeq" id="WP_146656853.1">
    <property type="nucleotide sequence ID" value="NZ_NXGO01000031.1"/>
</dbReference>
<evidence type="ECO:0000256" key="3">
    <source>
        <dbReference type="ARBA" id="ARBA00022695"/>
    </source>
</evidence>
<dbReference type="PANTHER" id="PTHR19376">
    <property type="entry name" value="DNA-DIRECTED RNA POLYMERASE"/>
    <property type="match status" value="1"/>
</dbReference>
<organism evidence="9 10">
    <name type="scientific">Candidatus Hodgkinia cicadicola</name>
    <dbReference type="NCBI Taxonomy" id="573658"/>
    <lineage>
        <taxon>Bacteria</taxon>
        <taxon>Pseudomonadati</taxon>
        <taxon>Pseudomonadota</taxon>
        <taxon>Alphaproteobacteria</taxon>
        <taxon>Hyphomicrobiales</taxon>
        <taxon>Candidatus Hodgkinia</taxon>
    </lineage>
</organism>
<dbReference type="InterPro" id="IPR038120">
    <property type="entry name" value="Rpb1_funnel_sf"/>
</dbReference>
<dbReference type="SUPFAM" id="SSF64484">
    <property type="entry name" value="beta and beta-prime subunits of DNA dependent RNA-polymerase"/>
    <property type="match status" value="1"/>
</dbReference>
<keyword evidence="10" id="KW-1185">Reference proteome</keyword>
<keyword evidence="3 7" id="KW-0548">Nucleotidyltransferase</keyword>
<accession>A0ABX4MHG4</accession>
<dbReference type="PANTHER" id="PTHR19376:SF54">
    <property type="entry name" value="DNA-DIRECTED RNA POLYMERASE SUBUNIT BETA"/>
    <property type="match status" value="1"/>
</dbReference>
<evidence type="ECO:0000256" key="1">
    <source>
        <dbReference type="ARBA" id="ARBA00022478"/>
    </source>
</evidence>
<evidence type="ECO:0000256" key="4">
    <source>
        <dbReference type="ARBA" id="ARBA00022723"/>
    </source>
</evidence>
<dbReference type="InterPro" id="IPR007080">
    <property type="entry name" value="RNA_pol_Rpb1_1"/>
</dbReference>
<evidence type="ECO:0000256" key="6">
    <source>
        <dbReference type="ARBA" id="ARBA00048552"/>
    </source>
</evidence>
<keyword evidence="2 7" id="KW-0808">Transferase</keyword>
<dbReference type="Pfam" id="PF00623">
    <property type="entry name" value="RNA_pol_Rpb1_2"/>
    <property type="match status" value="2"/>
</dbReference>
<dbReference type="Gene3D" id="2.40.40.20">
    <property type="match status" value="1"/>
</dbReference>
<keyword evidence="4" id="KW-0479">Metal-binding</keyword>
<evidence type="ECO:0000256" key="7">
    <source>
        <dbReference type="RuleBase" id="RU004279"/>
    </source>
</evidence>
<dbReference type="EMBL" id="NXGO01000031">
    <property type="protein sequence ID" value="PIM95826.1"/>
    <property type="molecule type" value="Genomic_DNA"/>
</dbReference>
<reference evidence="9" key="1">
    <citation type="submission" date="2017-09" db="EMBL/GenBank/DDBJ databases">
        <authorList>
            <person name="Campbell M.A."/>
            <person name="Lukasik P."/>
            <person name="Simon C."/>
            <person name="McCutcheon J.P."/>
        </authorList>
    </citation>
    <scope>NUCLEOTIDE SEQUENCE [LARGE SCALE GENOMIC DNA]</scope>
    <source>
        <strain evidence="9">MAGTDC</strain>
    </source>
</reference>
<dbReference type="GO" id="GO:0003899">
    <property type="term" value="F:DNA-directed RNA polymerase activity"/>
    <property type="evidence" value="ECO:0007669"/>
    <property type="project" value="UniProtKB-EC"/>
</dbReference>
<name>A0ABX4MHG4_9HYPH</name>
<dbReference type="Pfam" id="PF04998">
    <property type="entry name" value="RNA_pol_Rpb1_5"/>
    <property type="match status" value="1"/>
</dbReference>
<evidence type="ECO:0000259" key="8">
    <source>
        <dbReference type="SMART" id="SM00663"/>
    </source>
</evidence>
<gene>
    <name evidence="9" type="primary">rpoC</name>
    <name evidence="9" type="ORF">magtdc_198</name>
</gene>
<comment type="similarity">
    <text evidence="7">Belongs to the RNA polymerase beta' chain family.</text>
</comment>
<dbReference type="InterPro" id="IPR007081">
    <property type="entry name" value="RNA_pol_Rpb1_5"/>
</dbReference>
<sequence length="1353" mass="151347">MRSELSDYDQGNVLTGCWSSMQVDPRRLGEGGDFLFKERNESVSRIRILLASPETIMSYSYGEVTEAETFDVKTRKAVVGGLYCERIFGPLNCRGLSFDQEGIQEGFIETFQRSRFGHIQLVVPVVHPWFYKTEPDVLATLIGKSIPVLKEIVLCDMHLICKSSRCDYNVGQLIHSDDYLKIRNDVHNVEVLSGGEAISKLLSDVNIKEICNRLELRCSSESSVKALNKLRDKIELIRGLGCNGIKLNWMVLCILPVLPAELRPMVELEEDNISTNINDIYRNILMANDEVLAKLDSISRRDDVRFEEYMVSLRNLQGSVDVLFEGTDVGDCKSGYNNHSLKSLTTVLKGKKGRFRSALLGRRIDYSGRSVIVPEPSLNVNECQIPKVIAFKLFEPFILAKLMLGLNVGSEWSARNILKTNPGLNEELIVEILKQCPVLLNRAPTLHKLNIQAFWVKLTNDRAIGLHPLVCAGYNADFDGDQMAVHVPLSMEARLEAVLLMFSSNNALHPAHGGLTLLPTQDMILGLYYLSLVSSEVSDICFSNYSEVVKAVSNRRVNLHSNVRFILKVNGVMTVVKTTPGRLLISGSIPTKCNIIYDVSMPELTRTEVNHLIEFVYKTCGEETVIKFSERLMHLGFKYATLSGISLAYQDLAPSPGKSRILVKMTKDLGDFIKRRKMNGNNPNDYGECWNYYKTALERMYLDVDVNIRGSGVNQTSFQMMINSGARGTLGQARQIIGARGMILGFDDEISNKPVFGSYIDGLSLQDLYKLTFSSRKGLIITTLNTSDSGYLTRKLVETVREYVIREEDCHTDVGIDVGMCSDYGLMRSRIVGRILMTAVMIDNKCIIAANELITDENIHKLLEHGKVSIRIRSPITCLTRNGVCRMCYGLSLSTNTLPSLGESVGILAAQSIGEPGIQLTLRTFHGLSSSEKEEEIKPIDWCLTAPCSGFVKIKHIVCICSSSNDIIVTNTKCFMTIFGVNITRSINITRGTRLVARNNTFIMAGDVIGIQYSNYNCLISLVEGRIMFENVIVNVNAVVVTGKDTNSRKYWFDLRNNVPWLKPIIIRVGNLRFVCSHNGVYLGRVVVEPNLKVRGFDEILADKVDDVHNLEHEDQGGLGRLTELFENRPSEDDSGIAPVSGSLKLANVKSNERVYVLDPNKSSLSPIIYIIDGDGRLYGRNIRRGSVLSSREINFSSYLEHNDLSKFVDVFISKVQGIYESQGVDVNSKHIEMILRLMTNWVVITGSKVRDVLEGEEVDWRLVHNCRKNYGDNKIVDFERILHSINDVASNGSTLLSNIAFQGSSKSLVKAMLVSKYQEFGIKDSIMFGKLAEIGTGFVRRKTDLKSQPKIS</sequence>
<evidence type="ECO:0000313" key="10">
    <source>
        <dbReference type="Proteomes" id="UP000230981"/>
    </source>
</evidence>
<protein>
    <recommendedName>
        <fullName evidence="7">DNA-directed RNA polymerase subunit</fullName>
        <ecNumber evidence="7">2.7.7.6</ecNumber>
    </recommendedName>
</protein>
<comment type="caution">
    <text evidence="9">The sequence shown here is derived from an EMBL/GenBank/DDBJ whole genome shotgun (WGS) entry which is preliminary data.</text>
</comment>
<dbReference type="EC" id="2.7.7.6" evidence="7"/>
<dbReference type="Gene3D" id="1.10.132.30">
    <property type="match status" value="1"/>
</dbReference>
<dbReference type="Proteomes" id="UP000230981">
    <property type="component" value="Unassembled WGS sequence"/>
</dbReference>
<dbReference type="Gene3D" id="4.10.860.120">
    <property type="entry name" value="RNA polymerase II, clamp domain"/>
    <property type="match status" value="1"/>
</dbReference>
<dbReference type="SMART" id="SM00663">
    <property type="entry name" value="RPOLA_N"/>
    <property type="match status" value="1"/>
</dbReference>
<feature type="domain" description="RNA polymerase N-terminal" evidence="8">
    <location>
        <begin position="248"/>
        <end position="531"/>
    </location>
</feature>
<comment type="catalytic activity">
    <reaction evidence="6 7">
        <text>RNA(n) + a ribonucleoside 5'-triphosphate = RNA(n+1) + diphosphate</text>
        <dbReference type="Rhea" id="RHEA:21248"/>
        <dbReference type="Rhea" id="RHEA-COMP:14527"/>
        <dbReference type="Rhea" id="RHEA-COMP:17342"/>
        <dbReference type="ChEBI" id="CHEBI:33019"/>
        <dbReference type="ChEBI" id="CHEBI:61557"/>
        <dbReference type="ChEBI" id="CHEBI:140395"/>
        <dbReference type="EC" id="2.7.7.6"/>
    </reaction>
</comment>
<keyword evidence="5 7" id="KW-0804">Transcription</keyword>
<dbReference type="InterPro" id="IPR000722">
    <property type="entry name" value="RNA_pol_asu"/>
</dbReference>
<evidence type="ECO:0000256" key="2">
    <source>
        <dbReference type="ARBA" id="ARBA00022679"/>
    </source>
</evidence>
<dbReference type="Pfam" id="PF04997">
    <property type="entry name" value="RNA_pol_Rpb1_1"/>
    <property type="match status" value="1"/>
</dbReference>
<dbReference type="InterPro" id="IPR042102">
    <property type="entry name" value="RNA_pol_Rpb1_3_sf"/>
</dbReference>
<dbReference type="InterPro" id="IPR044893">
    <property type="entry name" value="RNA_pol_Rpb1_clamp_domain"/>
</dbReference>
<evidence type="ECO:0000313" key="9">
    <source>
        <dbReference type="EMBL" id="PIM95826.1"/>
    </source>
</evidence>
<dbReference type="InterPro" id="IPR006592">
    <property type="entry name" value="RNA_pol_N"/>
</dbReference>
<comment type="function">
    <text evidence="7">DNA-dependent RNA polymerase catalyzes the transcription of DNA into RNA using the four ribonucleoside triphosphates as substrates.</text>
</comment>
<keyword evidence="1 7" id="KW-0240">DNA-directed RNA polymerase</keyword>
<dbReference type="Pfam" id="PF04983">
    <property type="entry name" value="RNA_pol_Rpb1_3"/>
    <property type="match status" value="1"/>
</dbReference>
<proteinExistence type="inferred from homology"/>
<dbReference type="InterPro" id="IPR007066">
    <property type="entry name" value="RNA_pol_Rpb1_3"/>
</dbReference>
<dbReference type="Gene3D" id="1.10.274.100">
    <property type="entry name" value="RNA polymerase Rpb1, domain 3"/>
    <property type="match status" value="2"/>
</dbReference>
<dbReference type="InterPro" id="IPR045867">
    <property type="entry name" value="DNA-dir_RpoC_beta_prime"/>
</dbReference>
<dbReference type="Gene3D" id="1.10.1790.20">
    <property type="match status" value="1"/>
</dbReference>
<dbReference type="GO" id="GO:0000428">
    <property type="term" value="C:DNA-directed RNA polymerase complex"/>
    <property type="evidence" value="ECO:0007669"/>
    <property type="project" value="UniProtKB-KW"/>
</dbReference>
<evidence type="ECO:0000256" key="5">
    <source>
        <dbReference type="ARBA" id="ARBA00023163"/>
    </source>
</evidence>
<dbReference type="Gene3D" id="2.40.50.100">
    <property type="match status" value="1"/>
</dbReference>